<dbReference type="GO" id="GO:0030867">
    <property type="term" value="C:rough endoplasmic reticulum membrane"/>
    <property type="evidence" value="ECO:0007669"/>
    <property type="project" value="UniProtKB-SubCell"/>
</dbReference>
<feature type="transmembrane region" description="Helical" evidence="15">
    <location>
        <begin position="78"/>
        <end position="101"/>
    </location>
</feature>
<keyword evidence="11" id="KW-0539">Nucleus</keyword>
<protein>
    <recommendedName>
        <fullName evidence="4">Macoilin</fullName>
    </recommendedName>
    <alternativeName>
        <fullName evidence="12">Transmembrane protein 57</fullName>
    </alternativeName>
</protein>
<keyword evidence="13" id="KW-0175">Coiled coil</keyword>
<evidence type="ECO:0000256" key="9">
    <source>
        <dbReference type="ARBA" id="ARBA00023136"/>
    </source>
</evidence>
<comment type="subcellular location">
    <subcellularLocation>
        <location evidence="2">Nucleus membrane</location>
        <topology evidence="2">Multi-pass membrane protein</topology>
    </subcellularLocation>
    <subcellularLocation>
        <location evidence="3">Rough endoplasmic reticulum membrane</location>
        <topology evidence="3">Multi-pass membrane protein</topology>
    </subcellularLocation>
</comment>
<dbReference type="PANTHER" id="PTHR47464:SF2">
    <property type="entry name" value="MACOILIN"/>
    <property type="match status" value="1"/>
</dbReference>
<evidence type="ECO:0000256" key="7">
    <source>
        <dbReference type="ARBA" id="ARBA00022824"/>
    </source>
</evidence>
<dbReference type="EMBL" id="LUCH01000044">
    <property type="protein sequence ID" value="KAF5406296.1"/>
    <property type="molecule type" value="Genomic_DNA"/>
</dbReference>
<comment type="function">
    <text evidence="1">Plays a role in the regulation of neuronal activity.</text>
</comment>
<evidence type="ECO:0000256" key="10">
    <source>
        <dbReference type="ARBA" id="ARBA00023180"/>
    </source>
</evidence>
<feature type="region of interest" description="Disordered" evidence="14">
    <location>
        <begin position="330"/>
        <end position="373"/>
    </location>
</feature>
<feature type="compositionally biased region" description="Polar residues" evidence="14">
    <location>
        <begin position="589"/>
        <end position="606"/>
    </location>
</feature>
<evidence type="ECO:0000256" key="2">
    <source>
        <dbReference type="ARBA" id="ARBA00004232"/>
    </source>
</evidence>
<evidence type="ECO:0000313" key="17">
    <source>
        <dbReference type="Proteomes" id="UP000748531"/>
    </source>
</evidence>
<evidence type="ECO:0000256" key="6">
    <source>
        <dbReference type="ARBA" id="ARBA00022692"/>
    </source>
</evidence>
<feature type="compositionally biased region" description="Polar residues" evidence="14">
    <location>
        <begin position="561"/>
        <end position="571"/>
    </location>
</feature>
<feature type="compositionally biased region" description="Polar residues" evidence="14">
    <location>
        <begin position="491"/>
        <end position="502"/>
    </location>
</feature>
<organism evidence="16 17">
    <name type="scientific">Paragonimus heterotremus</name>
    <dbReference type="NCBI Taxonomy" id="100268"/>
    <lineage>
        <taxon>Eukaryota</taxon>
        <taxon>Metazoa</taxon>
        <taxon>Spiralia</taxon>
        <taxon>Lophotrochozoa</taxon>
        <taxon>Platyhelminthes</taxon>
        <taxon>Trematoda</taxon>
        <taxon>Digenea</taxon>
        <taxon>Plagiorchiida</taxon>
        <taxon>Troglotremata</taxon>
        <taxon>Troglotrematidae</taxon>
        <taxon>Paragonimus</taxon>
    </lineage>
</organism>
<accession>A0A8J4WLA5</accession>
<proteinExistence type="predicted"/>
<keyword evidence="7" id="KW-0256">Endoplasmic reticulum</keyword>
<keyword evidence="9 15" id="KW-0472">Membrane</keyword>
<evidence type="ECO:0000256" key="14">
    <source>
        <dbReference type="SAM" id="MobiDB-lite"/>
    </source>
</evidence>
<feature type="transmembrane region" description="Helical" evidence="15">
    <location>
        <begin position="122"/>
        <end position="141"/>
    </location>
</feature>
<evidence type="ECO:0000256" key="13">
    <source>
        <dbReference type="SAM" id="Coils"/>
    </source>
</evidence>
<keyword evidence="5" id="KW-0597">Phosphoprotein</keyword>
<evidence type="ECO:0000256" key="12">
    <source>
        <dbReference type="ARBA" id="ARBA00031129"/>
    </source>
</evidence>
<evidence type="ECO:0000256" key="8">
    <source>
        <dbReference type="ARBA" id="ARBA00022989"/>
    </source>
</evidence>
<dbReference type="Proteomes" id="UP000748531">
    <property type="component" value="Unassembled WGS sequence"/>
</dbReference>
<dbReference type="Pfam" id="PF09726">
    <property type="entry name" value="Macoilin"/>
    <property type="match status" value="2"/>
</dbReference>
<sequence>MPTRRKNVDLGRIKRSSKKSKLCDYFASAYVQYLLIFLIWGSLLLINQSTEMRFEYIWPAWLFICSIHDSLKFQGLQYTIVFIIIVVTMDLICFFLFPASWIYSCGSAYVWVYLIWRTDQGLCFLTLIFCFIFVYFELGFYSREAKINPSIYLFRPFAAHSIGYPVVCMGFSIKRYLDVRHRKLKKMDVQKQNCLYFRILREAVPLSAISECSSNGYPSVYLPHTIHDTSGIENDTYTADVPGSTSPWLAFLLRRLGKSFCTRFAHWALSQPRLLGGRDCGDRLALHPTCHSYPRAADTNNNSSQALISASPDQTVVRRAAALHTVDAHTPHNANSTTRRFPTVDNPIPIDPSTKVKPTSCGKGGGGRPTKEDLTTRLENSARRLRTEVQSMRAVESQLRNQLTHLERDDRLNRLRLSDQRQKNESLSADIAKLTAQCRTERSNLTSVEQSLAEEKRLRQSLEEQLITEAPIKEEQPALDASVHDTLATTGQGKSVQTTPLDGSTECGSVKSISPNSTDLIEASCCQRRRRLEAEVCTRRAACRQQEEQLRALSGARARQANHNQQHQFSKSAKHSIVNGPEELRSHRSVSLQSESVGSEDSGQQTLETRVQLAIKEGERLNDKLREENWMKQELLTSYHNSVREIYDLNKTHKQRDFQILELTMKIEQLECFTGTSLTGDGTYSGSLKRDSVQQPHSFADKSLAKSTCIDDTSSSCAVPAFTRSHTSVSWRFEDGVLPSGHCYGSSLDGMSDELNQSMLNHSVDLVSSSSSDQTGYFDRRSVAQPHIGTTVSTSLVSSAQCGGNLYNAGGRINIDEYGSCQTAHFPFAEANCSELRPPCMSNHVRSGGVDSVQRLSTETH</sequence>
<evidence type="ECO:0000256" key="1">
    <source>
        <dbReference type="ARBA" id="ARBA00003440"/>
    </source>
</evidence>
<evidence type="ECO:0000313" key="16">
    <source>
        <dbReference type="EMBL" id="KAF5406296.1"/>
    </source>
</evidence>
<dbReference type="GO" id="GO:0023041">
    <property type="term" value="P:neuronal signal transduction"/>
    <property type="evidence" value="ECO:0007669"/>
    <property type="project" value="InterPro"/>
</dbReference>
<keyword evidence="8 15" id="KW-1133">Transmembrane helix</keyword>
<keyword evidence="10" id="KW-0325">Glycoprotein</keyword>
<feature type="transmembrane region" description="Helical" evidence="15">
    <location>
        <begin position="153"/>
        <end position="177"/>
    </location>
</feature>
<keyword evidence="6 15" id="KW-0812">Transmembrane</keyword>
<gene>
    <name evidence="16" type="ORF">PHET_00165</name>
</gene>
<evidence type="ECO:0000256" key="5">
    <source>
        <dbReference type="ARBA" id="ARBA00022553"/>
    </source>
</evidence>
<reference evidence="16" key="1">
    <citation type="submission" date="2019-05" db="EMBL/GenBank/DDBJ databases">
        <title>Annotation for the trematode Paragonimus heterotremus.</title>
        <authorList>
            <person name="Choi Y.-J."/>
        </authorList>
    </citation>
    <scope>NUCLEOTIDE SEQUENCE</scope>
    <source>
        <strain evidence="16">LC</strain>
    </source>
</reference>
<comment type="caution">
    <text evidence="16">The sequence shown here is derived from an EMBL/GenBank/DDBJ whole genome shotgun (WGS) entry which is preliminary data.</text>
</comment>
<feature type="region of interest" description="Disordered" evidence="14">
    <location>
        <begin position="554"/>
        <end position="606"/>
    </location>
</feature>
<evidence type="ECO:0000256" key="3">
    <source>
        <dbReference type="ARBA" id="ARBA00004269"/>
    </source>
</evidence>
<feature type="transmembrane region" description="Helical" evidence="15">
    <location>
        <begin position="22"/>
        <end position="46"/>
    </location>
</feature>
<dbReference type="InterPro" id="IPR019130">
    <property type="entry name" value="Macoilin"/>
</dbReference>
<dbReference type="GO" id="GO:0031965">
    <property type="term" value="C:nuclear membrane"/>
    <property type="evidence" value="ECO:0007669"/>
    <property type="project" value="UniProtKB-SubCell"/>
</dbReference>
<feature type="region of interest" description="Disordered" evidence="14">
    <location>
        <begin position="491"/>
        <end position="510"/>
    </location>
</feature>
<evidence type="ECO:0000256" key="15">
    <source>
        <dbReference type="SAM" id="Phobius"/>
    </source>
</evidence>
<name>A0A8J4WLA5_9TREM</name>
<keyword evidence="17" id="KW-1185">Reference proteome</keyword>
<feature type="coiled-coil region" evidence="13">
    <location>
        <begin position="382"/>
        <end position="465"/>
    </location>
</feature>
<dbReference type="PANTHER" id="PTHR47464">
    <property type="entry name" value="MACOILIN"/>
    <property type="match status" value="1"/>
</dbReference>
<evidence type="ECO:0000256" key="11">
    <source>
        <dbReference type="ARBA" id="ARBA00023242"/>
    </source>
</evidence>
<dbReference type="OrthoDB" id="10071111at2759"/>
<evidence type="ECO:0000256" key="4">
    <source>
        <dbReference type="ARBA" id="ARBA00021882"/>
    </source>
</evidence>
<dbReference type="AlphaFoldDB" id="A0A8J4WLA5"/>